<gene>
    <name evidence="1" type="ORF">SDC9_126286</name>
</gene>
<comment type="caution">
    <text evidence="1">The sequence shown here is derived from an EMBL/GenBank/DDBJ whole genome shotgun (WGS) entry which is preliminary data.</text>
</comment>
<protein>
    <submittedName>
        <fullName evidence="1">Uncharacterized protein</fullName>
    </submittedName>
</protein>
<sequence length="234" mass="25481">MVSVFFLVLMLVGCGIMTVFSVDYSYTSGTAPKSGRFVFTDSDNRLSWITPSTGPSLLLCYLVTTEIAPPTGIATKFNTEFKRSITDGRMIPSDSKILSITSGSETYSLYKFSDANEIAVNSPYFLATASSPTTPDIEFSLSLDGSKTLQFSIDSGSYTFHASGPLTRFNGQPFETEPSTIINASSTDYPDYVVPNTGGTLYLHIFAAMNASEGDFNNIFWTSLEPVGYITLNY</sequence>
<dbReference type="EMBL" id="VSSQ01029217">
    <property type="protein sequence ID" value="MPM79253.1"/>
    <property type="molecule type" value="Genomic_DNA"/>
</dbReference>
<accession>A0A645CQQ1</accession>
<evidence type="ECO:0000313" key="1">
    <source>
        <dbReference type="EMBL" id="MPM79253.1"/>
    </source>
</evidence>
<proteinExistence type="predicted"/>
<reference evidence="1" key="1">
    <citation type="submission" date="2019-08" db="EMBL/GenBank/DDBJ databases">
        <authorList>
            <person name="Kucharzyk K."/>
            <person name="Murdoch R.W."/>
            <person name="Higgins S."/>
            <person name="Loffler F."/>
        </authorList>
    </citation>
    <scope>NUCLEOTIDE SEQUENCE</scope>
</reference>
<name>A0A645CQQ1_9ZZZZ</name>
<organism evidence="1">
    <name type="scientific">bioreactor metagenome</name>
    <dbReference type="NCBI Taxonomy" id="1076179"/>
    <lineage>
        <taxon>unclassified sequences</taxon>
        <taxon>metagenomes</taxon>
        <taxon>ecological metagenomes</taxon>
    </lineage>
</organism>
<dbReference type="AlphaFoldDB" id="A0A645CQQ1"/>